<protein>
    <submittedName>
        <fullName evidence="1">Uncharacterized protein</fullName>
    </submittedName>
</protein>
<evidence type="ECO:0000313" key="1">
    <source>
        <dbReference type="EMBL" id="RDH91947.1"/>
    </source>
</evidence>
<name>A0A370E0U2_9GAMM</name>
<dbReference type="Proteomes" id="UP000255508">
    <property type="component" value="Unassembled WGS sequence"/>
</dbReference>
<organism evidence="1 2">
    <name type="scientific">endosymbiont of Lamellibrachia luymesi</name>
    <dbReference type="NCBI Taxonomy" id="2200907"/>
    <lineage>
        <taxon>Bacteria</taxon>
        <taxon>Pseudomonadati</taxon>
        <taxon>Pseudomonadota</taxon>
        <taxon>Gammaproteobacteria</taxon>
        <taxon>sulfur-oxidizing symbionts</taxon>
    </lineage>
</organism>
<accession>A0A370E0U2</accession>
<sequence>MVSQSTTQALLTGVARMLEPLVVAAQKEQPAGLLRFTADAGFDLDDIEADDAAQLTGIAAAIDDAYTPLHAFLETRQPPSPTLFPTLIEALGSVLEAVRGLDVLPGLGRLLLDYLLIRYLRRYQRGLLGFLELTGVIILPPPGVGGRSGRSTAGGPAAVAAGELWAARRLVRRSRPDHAGGVPLGP</sequence>
<proteinExistence type="predicted"/>
<dbReference type="EMBL" id="QFXD01000090">
    <property type="protein sequence ID" value="RDH91947.1"/>
    <property type="molecule type" value="Genomic_DNA"/>
</dbReference>
<dbReference type="AlphaFoldDB" id="A0A370E0U2"/>
<evidence type="ECO:0000313" key="2">
    <source>
        <dbReference type="Proteomes" id="UP000255508"/>
    </source>
</evidence>
<gene>
    <name evidence="1" type="ORF">DIZ79_04775</name>
</gene>
<comment type="caution">
    <text evidence="1">The sequence shown here is derived from an EMBL/GenBank/DDBJ whole genome shotgun (WGS) entry which is preliminary data.</text>
</comment>
<reference evidence="1 2" key="1">
    <citation type="journal article" date="2018" name="ISME J.">
        <title>Endosymbiont genomes yield clues of tubeworm success.</title>
        <authorList>
            <person name="Li Y."/>
            <person name="Liles M.R."/>
            <person name="Halanych K.M."/>
        </authorList>
    </citation>
    <scope>NUCLEOTIDE SEQUENCE [LARGE SCALE GENOMIC DNA]</scope>
    <source>
        <strain evidence="1">A1422</strain>
    </source>
</reference>